<feature type="region of interest" description="Disordered" evidence="1">
    <location>
        <begin position="405"/>
        <end position="436"/>
    </location>
</feature>
<dbReference type="InterPro" id="IPR000210">
    <property type="entry name" value="BTB/POZ_dom"/>
</dbReference>
<dbReference type="EMBL" id="CAJPEX010001696">
    <property type="protein sequence ID" value="CAG0919737.1"/>
    <property type="molecule type" value="Genomic_DNA"/>
</dbReference>
<evidence type="ECO:0000256" key="1">
    <source>
        <dbReference type="SAM" id="MobiDB-lite"/>
    </source>
</evidence>
<dbReference type="PROSITE" id="PS50097">
    <property type="entry name" value="BTB"/>
    <property type="match status" value="1"/>
</dbReference>
<dbReference type="Pfam" id="PF00651">
    <property type="entry name" value="BTB"/>
    <property type="match status" value="1"/>
</dbReference>
<protein>
    <recommendedName>
        <fullName evidence="2">BTB domain-containing protein</fullName>
    </recommendedName>
</protein>
<reference evidence="3" key="1">
    <citation type="submission" date="2020-11" db="EMBL/GenBank/DDBJ databases">
        <authorList>
            <person name="Tran Van P."/>
        </authorList>
    </citation>
    <scope>NUCLEOTIDE SEQUENCE</scope>
</reference>
<gene>
    <name evidence="3" type="ORF">NMOB1V02_LOCUS7254</name>
</gene>
<feature type="domain" description="BTB" evidence="2">
    <location>
        <begin position="52"/>
        <end position="123"/>
    </location>
</feature>
<evidence type="ECO:0000313" key="3">
    <source>
        <dbReference type="EMBL" id="CAD7279585.1"/>
    </source>
</evidence>
<feature type="compositionally biased region" description="Polar residues" evidence="1">
    <location>
        <begin position="415"/>
        <end position="425"/>
    </location>
</feature>
<name>A0A7R9BS32_9CRUS</name>
<feature type="region of interest" description="Disordered" evidence="1">
    <location>
        <begin position="481"/>
        <end position="670"/>
    </location>
</feature>
<proteinExistence type="predicted"/>
<dbReference type="Proteomes" id="UP000678499">
    <property type="component" value="Unassembled WGS sequence"/>
</dbReference>
<dbReference type="InterPro" id="IPR011333">
    <property type="entry name" value="SKP1/BTB/POZ_sf"/>
</dbReference>
<dbReference type="SUPFAM" id="SSF54695">
    <property type="entry name" value="POZ domain"/>
    <property type="match status" value="1"/>
</dbReference>
<evidence type="ECO:0000259" key="2">
    <source>
        <dbReference type="PROSITE" id="PS50097"/>
    </source>
</evidence>
<feature type="compositionally biased region" description="Acidic residues" evidence="1">
    <location>
        <begin position="594"/>
        <end position="615"/>
    </location>
</feature>
<dbReference type="EMBL" id="OA883733">
    <property type="protein sequence ID" value="CAD7279585.1"/>
    <property type="molecule type" value="Genomic_DNA"/>
</dbReference>
<accession>A0A7R9BS32</accession>
<feature type="compositionally biased region" description="Basic and acidic residues" evidence="1">
    <location>
        <begin position="639"/>
        <end position="652"/>
    </location>
</feature>
<feature type="compositionally biased region" description="Polar residues" evidence="1">
    <location>
        <begin position="522"/>
        <end position="536"/>
    </location>
</feature>
<feature type="compositionally biased region" description="Basic residues" evidence="1">
    <location>
        <begin position="544"/>
        <end position="567"/>
    </location>
</feature>
<dbReference type="AlphaFoldDB" id="A0A7R9BS32"/>
<feature type="compositionally biased region" description="Acidic residues" evidence="1">
    <location>
        <begin position="653"/>
        <end position="670"/>
    </location>
</feature>
<sequence length="815" mass="88935">MINLGVPAGASPVVMANSSQASNGTHLFKLNWMQWAELGDRWDIFDSRMSYCDVSLVCGDGFLLAHSCMLSLDSFFIKNLLKEVTPGALGGNAGVVIHLPDWPKSVVRQLLSILYNGCAYLGSATESAEVSKLGRALGYNVHKWQLLPNTVTDHTGSSSPIPSPIKNLAASGTTISVLKRPPPPGLHHVSTFQGSKLTKYFTDEMSRNSSKQQLMNRPNGGETLAETSSVTISRIPCAGQAGPPKLVPKPNLIASSASAGCQTVSLPPKDPLAVSPGASHPAVPMIRVKPNLKMVPGLANRLDIESTVTLSGSPPPGLCKISNTSTSTSGVTANSRPLQEILSSCGRVLSVRNTNNSSAGHQPSISGQQQNPTRILLPSVVNKSTMISDQPRTITPKPVTITRSLLSSPPRLTVSPLSIQPSKPTKPTAEDDDEPLSIDSMLDCMIKEETLDDEEDLIDDDEDDNNAVDNNVVPVKRAAVPPVQPADEPPALIVHPNSSQTGSKVAWNHPDPGGWKGKDVNSTKNSPKESTPVSNDGNKETKVVRKRGPKRRRLSRKRRPIRIKIKTLKAAEAAEANGDEPKRVDGEEKKKENNEEEQDSDSEEEQNDDSDEDWELNTAGAKLKRKKSTERRSPRLSKGTKDTDKDLGKDDLQLDDVEDTSDEESTGNDDECNANVAFQRYCAEKFACMKMIRRHLLQGHGDKFPVHEITYSCGAIKRKRGDTNPAQSCPAMLHCKFNATWKKYVIAKLEQNHLNHVVTRDAYDVYMKKKELTSHEKKVALRLLSNGKDPETVCKIMNRVTGKTISVEYLTTLNF</sequence>
<keyword evidence="4" id="KW-1185">Reference proteome</keyword>
<dbReference type="Gene3D" id="3.30.710.10">
    <property type="entry name" value="Potassium Channel Kv1.1, Chain A"/>
    <property type="match status" value="1"/>
</dbReference>
<feature type="compositionally biased region" description="Basic and acidic residues" evidence="1">
    <location>
        <begin position="579"/>
        <end position="593"/>
    </location>
</feature>
<organism evidence="3">
    <name type="scientific">Notodromas monacha</name>
    <dbReference type="NCBI Taxonomy" id="399045"/>
    <lineage>
        <taxon>Eukaryota</taxon>
        <taxon>Metazoa</taxon>
        <taxon>Ecdysozoa</taxon>
        <taxon>Arthropoda</taxon>
        <taxon>Crustacea</taxon>
        <taxon>Oligostraca</taxon>
        <taxon>Ostracoda</taxon>
        <taxon>Podocopa</taxon>
        <taxon>Podocopida</taxon>
        <taxon>Cypridocopina</taxon>
        <taxon>Cypridoidea</taxon>
        <taxon>Cyprididae</taxon>
        <taxon>Notodromas</taxon>
    </lineage>
</organism>
<evidence type="ECO:0000313" key="4">
    <source>
        <dbReference type="Proteomes" id="UP000678499"/>
    </source>
</evidence>